<evidence type="ECO:0000256" key="3">
    <source>
        <dbReference type="ARBA" id="ARBA00023136"/>
    </source>
</evidence>
<dbReference type="Proteomes" id="UP001596042">
    <property type="component" value="Unassembled WGS sequence"/>
</dbReference>
<feature type="transmembrane region" description="Helical" evidence="4">
    <location>
        <begin position="176"/>
        <end position="196"/>
    </location>
</feature>
<protein>
    <submittedName>
        <fullName evidence="6">MFS transporter</fullName>
    </submittedName>
</protein>
<dbReference type="CDD" id="cd17478">
    <property type="entry name" value="MFS_FsR"/>
    <property type="match status" value="1"/>
</dbReference>
<gene>
    <name evidence="6" type="ORF">ACFO1V_02655</name>
</gene>
<keyword evidence="3 4" id="KW-0472">Membrane</keyword>
<dbReference type="EMBL" id="JBHSEL010000031">
    <property type="protein sequence ID" value="MFC4624134.1"/>
    <property type="molecule type" value="Genomic_DNA"/>
</dbReference>
<dbReference type="PROSITE" id="PS50850">
    <property type="entry name" value="MFS"/>
    <property type="match status" value="1"/>
</dbReference>
<sequence length="402" mass="43733">MRVNAAEQPTKSGENTVVAVILATSVAHFLNDMMQSLLPAIYPMLKANYSLDFWQIGLLTFTFQVTASILQPIVGIYTDKRPMPYSLPFGMCCTLIGLILLATAHSYPFLLMGAAFVGFGSSVFHPEAARVARMASGGRHGFAQSLFQVGGNFGSSIGPLLAAFVVLPFGQISVSWFSIAALMGIVLLWFVGNWYSRYRKANVRKAQADKTLPVSRRTAMISLVVLALLIFTKYVYLASLTSYYTFYTMHRFGVSMQTAQLLLFLFLSAVAAGTIFGGPIGDRIGARKVIWVSILGILPFTLVLPYANLYLTAVLTVIIGFILASAFPAIIVYAQELLPGRVGMVSGLFFGLAFGIAGIAAAVLGIVADRKGIDFVYWFCSFMPTLGLLTIFLPKLEQRKKA</sequence>
<dbReference type="Gene3D" id="1.20.1250.20">
    <property type="entry name" value="MFS general substrate transporter like domains"/>
    <property type="match status" value="2"/>
</dbReference>
<evidence type="ECO:0000313" key="6">
    <source>
        <dbReference type="EMBL" id="MFC4624134.1"/>
    </source>
</evidence>
<proteinExistence type="predicted"/>
<feature type="transmembrane region" description="Helical" evidence="4">
    <location>
        <begin position="257"/>
        <end position="277"/>
    </location>
</feature>
<dbReference type="InterPro" id="IPR011701">
    <property type="entry name" value="MFS"/>
</dbReference>
<dbReference type="InterPro" id="IPR020846">
    <property type="entry name" value="MFS_dom"/>
</dbReference>
<dbReference type="PANTHER" id="PTHR43129:SF1">
    <property type="entry name" value="FOSMIDOMYCIN RESISTANCE PROTEIN"/>
    <property type="match status" value="1"/>
</dbReference>
<evidence type="ECO:0000256" key="4">
    <source>
        <dbReference type="SAM" id="Phobius"/>
    </source>
</evidence>
<dbReference type="SUPFAM" id="SSF103473">
    <property type="entry name" value="MFS general substrate transporter"/>
    <property type="match status" value="1"/>
</dbReference>
<feature type="transmembrane region" description="Helical" evidence="4">
    <location>
        <begin position="346"/>
        <end position="369"/>
    </location>
</feature>
<reference evidence="7" key="1">
    <citation type="journal article" date="2019" name="Int. J. Syst. Evol. Microbiol.">
        <title>The Global Catalogue of Microorganisms (GCM) 10K type strain sequencing project: providing services to taxonomists for standard genome sequencing and annotation.</title>
        <authorList>
            <consortium name="The Broad Institute Genomics Platform"/>
            <consortium name="The Broad Institute Genome Sequencing Center for Infectious Disease"/>
            <person name="Wu L."/>
            <person name="Ma J."/>
        </authorList>
    </citation>
    <scope>NUCLEOTIDE SEQUENCE [LARGE SCALE GENOMIC DNA]</scope>
    <source>
        <strain evidence="7">CGMCC 1.15731</strain>
    </source>
</reference>
<feature type="transmembrane region" description="Helical" evidence="4">
    <location>
        <begin position="85"/>
        <end position="103"/>
    </location>
</feature>
<dbReference type="InterPro" id="IPR036259">
    <property type="entry name" value="MFS_trans_sf"/>
</dbReference>
<dbReference type="Pfam" id="PF07690">
    <property type="entry name" value="MFS_1"/>
    <property type="match status" value="1"/>
</dbReference>
<evidence type="ECO:0000313" key="7">
    <source>
        <dbReference type="Proteomes" id="UP001596042"/>
    </source>
</evidence>
<keyword evidence="7" id="KW-1185">Reference proteome</keyword>
<feature type="domain" description="Major facilitator superfamily (MFS) profile" evidence="5">
    <location>
        <begin position="20"/>
        <end position="399"/>
    </location>
</feature>
<evidence type="ECO:0000259" key="5">
    <source>
        <dbReference type="PROSITE" id="PS50850"/>
    </source>
</evidence>
<evidence type="ECO:0000256" key="1">
    <source>
        <dbReference type="ARBA" id="ARBA00022692"/>
    </source>
</evidence>
<feature type="transmembrane region" description="Helical" evidence="4">
    <location>
        <begin position="289"/>
        <end position="307"/>
    </location>
</feature>
<keyword evidence="2 4" id="KW-1133">Transmembrane helix</keyword>
<organism evidence="6 7">
    <name type="scientific">Daeguia caeni</name>
    <dbReference type="NCBI Taxonomy" id="439612"/>
    <lineage>
        <taxon>Bacteria</taxon>
        <taxon>Pseudomonadati</taxon>
        <taxon>Pseudomonadota</taxon>
        <taxon>Alphaproteobacteria</taxon>
        <taxon>Hyphomicrobiales</taxon>
        <taxon>Brucellaceae</taxon>
        <taxon>Daeguia</taxon>
    </lineage>
</organism>
<feature type="transmembrane region" description="Helical" evidence="4">
    <location>
        <begin position="313"/>
        <end position="334"/>
    </location>
</feature>
<dbReference type="PANTHER" id="PTHR43129">
    <property type="entry name" value="FOSMIDOMYCIN RESISTANCE PROTEIN"/>
    <property type="match status" value="1"/>
</dbReference>
<dbReference type="RefSeq" id="WP_374832275.1">
    <property type="nucleotide sequence ID" value="NZ_JBHEEZ010000014.1"/>
</dbReference>
<name>A0ABV9H163_9HYPH</name>
<feature type="transmembrane region" description="Helical" evidence="4">
    <location>
        <begin position="12"/>
        <end position="30"/>
    </location>
</feature>
<feature type="transmembrane region" description="Helical" evidence="4">
    <location>
        <begin position="149"/>
        <end position="170"/>
    </location>
</feature>
<feature type="transmembrane region" description="Helical" evidence="4">
    <location>
        <begin position="53"/>
        <end position="73"/>
    </location>
</feature>
<feature type="transmembrane region" description="Helical" evidence="4">
    <location>
        <begin position="375"/>
        <end position="393"/>
    </location>
</feature>
<feature type="transmembrane region" description="Helical" evidence="4">
    <location>
        <begin position="109"/>
        <end position="128"/>
    </location>
</feature>
<comment type="caution">
    <text evidence="6">The sequence shown here is derived from an EMBL/GenBank/DDBJ whole genome shotgun (WGS) entry which is preliminary data.</text>
</comment>
<keyword evidence="1 4" id="KW-0812">Transmembrane</keyword>
<feature type="transmembrane region" description="Helical" evidence="4">
    <location>
        <begin position="217"/>
        <end position="237"/>
    </location>
</feature>
<accession>A0ABV9H163</accession>
<evidence type="ECO:0000256" key="2">
    <source>
        <dbReference type="ARBA" id="ARBA00022989"/>
    </source>
</evidence>